<evidence type="ECO:0000256" key="1">
    <source>
        <dbReference type="SAM" id="MobiDB-lite"/>
    </source>
</evidence>
<dbReference type="AlphaFoldDB" id="A0AAP0MTG9"/>
<comment type="caution">
    <text evidence="2">The sequence shown here is derived from an EMBL/GenBank/DDBJ whole genome shotgun (WGS) entry which is preliminary data.</text>
</comment>
<name>A0AAP0MTG9_9ROSI</name>
<gene>
    <name evidence="2" type="ORF">WN944_009665</name>
</gene>
<dbReference type="EMBL" id="JBCGBO010000002">
    <property type="protein sequence ID" value="KAK9221239.1"/>
    <property type="molecule type" value="Genomic_DNA"/>
</dbReference>
<sequence>MILFAVRPKFESRSIAEEYSVRLSEEGSHYFNCSAKSNLTRQNPKQNSVTSTNRTRHIMQSADHLGRTNEPQTQTSLPFNWRRDAACKKGDLVCACERVKRQLFFAASVVPAACGLISFV</sequence>
<organism evidence="2 3">
    <name type="scientific">Citrus x changshan-huyou</name>
    <dbReference type="NCBI Taxonomy" id="2935761"/>
    <lineage>
        <taxon>Eukaryota</taxon>
        <taxon>Viridiplantae</taxon>
        <taxon>Streptophyta</taxon>
        <taxon>Embryophyta</taxon>
        <taxon>Tracheophyta</taxon>
        <taxon>Spermatophyta</taxon>
        <taxon>Magnoliopsida</taxon>
        <taxon>eudicotyledons</taxon>
        <taxon>Gunneridae</taxon>
        <taxon>Pentapetalae</taxon>
        <taxon>rosids</taxon>
        <taxon>malvids</taxon>
        <taxon>Sapindales</taxon>
        <taxon>Rutaceae</taxon>
        <taxon>Aurantioideae</taxon>
        <taxon>Citrus</taxon>
    </lineage>
</organism>
<feature type="compositionally biased region" description="Polar residues" evidence="1">
    <location>
        <begin position="39"/>
        <end position="53"/>
    </location>
</feature>
<feature type="region of interest" description="Disordered" evidence="1">
    <location>
        <begin position="39"/>
        <end position="75"/>
    </location>
</feature>
<proteinExistence type="predicted"/>
<reference evidence="2 3" key="1">
    <citation type="submission" date="2024-05" db="EMBL/GenBank/DDBJ databases">
        <title>Haplotype-resolved chromosome-level genome assembly of Huyou (Citrus changshanensis).</title>
        <authorList>
            <person name="Miao C."/>
            <person name="Chen W."/>
            <person name="Wu Y."/>
            <person name="Wang L."/>
            <person name="Zhao S."/>
            <person name="Grierson D."/>
            <person name="Xu C."/>
            <person name="Chen K."/>
        </authorList>
    </citation>
    <scope>NUCLEOTIDE SEQUENCE [LARGE SCALE GENOMIC DNA]</scope>
    <source>
        <strain evidence="2">01-14</strain>
        <tissue evidence="2">Leaf</tissue>
    </source>
</reference>
<accession>A0AAP0MTG9</accession>
<keyword evidence="3" id="KW-1185">Reference proteome</keyword>
<evidence type="ECO:0000313" key="2">
    <source>
        <dbReference type="EMBL" id="KAK9221239.1"/>
    </source>
</evidence>
<evidence type="ECO:0000313" key="3">
    <source>
        <dbReference type="Proteomes" id="UP001428341"/>
    </source>
</evidence>
<protein>
    <submittedName>
        <fullName evidence="2">Uncharacterized protein</fullName>
    </submittedName>
</protein>
<dbReference type="Proteomes" id="UP001428341">
    <property type="component" value="Unassembled WGS sequence"/>
</dbReference>